<comment type="caution">
    <text evidence="9">The sequence shown here is derived from an EMBL/GenBank/DDBJ whole genome shotgun (WGS) entry which is preliminary data.</text>
</comment>
<feature type="domain" description="Major facilitator superfamily (MFS) profile" evidence="8">
    <location>
        <begin position="1"/>
        <end position="393"/>
    </location>
</feature>
<dbReference type="PRINTS" id="PR01988">
    <property type="entry name" value="EXPORTERBACE"/>
</dbReference>
<feature type="transmembrane region" description="Helical" evidence="7">
    <location>
        <begin position="130"/>
        <end position="154"/>
    </location>
</feature>
<feature type="transmembrane region" description="Helical" evidence="7">
    <location>
        <begin position="215"/>
        <end position="232"/>
    </location>
</feature>
<dbReference type="AlphaFoldDB" id="A0A0A3J4B0"/>
<keyword evidence="6 7" id="KW-0472">Membrane</keyword>
<keyword evidence="2" id="KW-0813">Transport</keyword>
<protein>
    <recommendedName>
        <fullName evidence="8">Major facilitator superfamily (MFS) profile domain-containing protein</fullName>
    </recommendedName>
</protein>
<dbReference type="Proteomes" id="UP000030437">
    <property type="component" value="Unassembled WGS sequence"/>
</dbReference>
<evidence type="ECO:0000313" key="10">
    <source>
        <dbReference type="Proteomes" id="UP000030437"/>
    </source>
</evidence>
<feature type="transmembrane region" description="Helical" evidence="7">
    <location>
        <begin position="335"/>
        <end position="358"/>
    </location>
</feature>
<dbReference type="RefSeq" id="WP_036158904.1">
    <property type="nucleotide sequence ID" value="NZ_AVCX01000001.1"/>
</dbReference>
<feature type="transmembrane region" description="Helical" evidence="7">
    <location>
        <begin position="370"/>
        <end position="390"/>
    </location>
</feature>
<evidence type="ECO:0000256" key="6">
    <source>
        <dbReference type="ARBA" id="ARBA00023136"/>
    </source>
</evidence>
<name>A0A0A3J4B0_9BACI</name>
<dbReference type="eggNOG" id="COG2271">
    <property type="taxonomic scope" value="Bacteria"/>
</dbReference>
<dbReference type="OrthoDB" id="2156306at2"/>
<feature type="transmembrane region" description="Helical" evidence="7">
    <location>
        <begin position="280"/>
        <end position="296"/>
    </location>
</feature>
<dbReference type="Pfam" id="PF07690">
    <property type="entry name" value="MFS_1"/>
    <property type="match status" value="2"/>
</dbReference>
<dbReference type="Gene3D" id="1.20.1250.20">
    <property type="entry name" value="MFS general substrate transporter like domains"/>
    <property type="match status" value="1"/>
</dbReference>
<evidence type="ECO:0000259" key="8">
    <source>
        <dbReference type="PROSITE" id="PS50850"/>
    </source>
</evidence>
<dbReference type="InterPro" id="IPR036259">
    <property type="entry name" value="MFS_trans_sf"/>
</dbReference>
<dbReference type="GO" id="GO:0022857">
    <property type="term" value="F:transmembrane transporter activity"/>
    <property type="evidence" value="ECO:0007669"/>
    <property type="project" value="InterPro"/>
</dbReference>
<evidence type="ECO:0000256" key="4">
    <source>
        <dbReference type="ARBA" id="ARBA00022692"/>
    </source>
</evidence>
<dbReference type="InterPro" id="IPR022324">
    <property type="entry name" value="Bacilysin_exporter_BacE_put"/>
</dbReference>
<feature type="transmembrane region" description="Helical" evidence="7">
    <location>
        <begin position="39"/>
        <end position="60"/>
    </location>
</feature>
<dbReference type="STRING" id="1220589.CD32_21460"/>
<accession>A0A0A3J4B0</accession>
<organism evidence="9 10">
    <name type="scientific">Lysinibacillus odysseyi 34hs-1 = NBRC 100172</name>
    <dbReference type="NCBI Taxonomy" id="1220589"/>
    <lineage>
        <taxon>Bacteria</taxon>
        <taxon>Bacillati</taxon>
        <taxon>Bacillota</taxon>
        <taxon>Bacilli</taxon>
        <taxon>Bacillales</taxon>
        <taxon>Bacillaceae</taxon>
        <taxon>Lysinibacillus</taxon>
    </lineage>
</organism>
<comment type="subcellular location">
    <subcellularLocation>
        <location evidence="1">Cell membrane</location>
        <topology evidence="1">Multi-pass membrane protein</topology>
    </subcellularLocation>
</comment>
<proteinExistence type="predicted"/>
<evidence type="ECO:0000256" key="5">
    <source>
        <dbReference type="ARBA" id="ARBA00022989"/>
    </source>
</evidence>
<dbReference type="InterPro" id="IPR020846">
    <property type="entry name" value="MFS_dom"/>
</dbReference>
<feature type="transmembrane region" description="Helical" evidence="7">
    <location>
        <begin position="7"/>
        <end position="33"/>
    </location>
</feature>
<reference evidence="9 10" key="1">
    <citation type="submission" date="2014-02" db="EMBL/GenBank/DDBJ databases">
        <title>Draft genome sequence of Lysinibacillus odysseyi NBRC 100172.</title>
        <authorList>
            <person name="Zhang F."/>
            <person name="Wang G."/>
            <person name="Zhang L."/>
        </authorList>
    </citation>
    <scope>NUCLEOTIDE SEQUENCE [LARGE SCALE GENOMIC DNA]</scope>
    <source>
        <strain evidence="9 10">NBRC 100172</strain>
    </source>
</reference>
<dbReference type="SUPFAM" id="SSF103473">
    <property type="entry name" value="MFS general substrate transporter"/>
    <property type="match status" value="1"/>
</dbReference>
<feature type="transmembrane region" description="Helical" evidence="7">
    <location>
        <begin position="302"/>
        <end position="323"/>
    </location>
</feature>
<dbReference type="GO" id="GO:0005886">
    <property type="term" value="C:plasma membrane"/>
    <property type="evidence" value="ECO:0007669"/>
    <property type="project" value="UniProtKB-SubCell"/>
</dbReference>
<sequence>MKFWRNYRLLIGGFGFSNLGNWIYLVALNVYILNLTNSAAAVAGIFIVGPIARIVTSFFAGSLIDRVNKRKLMIATDIFRGGLIIFLPFMQSLWLIYTILFLTNIASSFFGPSSTYYITKFVKEDDRTRFNALLGSFNSGAFMVGPALSGALIYLFNPAIAIWINSFTFFVCALVISYLPDVDEQSEKVREPLSFRMLKEDFLTVFQFARHEHRFITIYIVYQLALMIAFSLDSQEVTFIKQNLGASESVYGLILSLTGIGAITGGLAAAAAVVKFSLKAYIGFGFSLTMIFYTVFYASNTLWLAITCFVLLGFFMAFSNAGYDSFYQKNVPPEIMGRFGSVALIMQSTVQILFTFLLGTLAELFTLQPVAVILGSIGILLAIILLAILYTKQEAAANQQVS</sequence>
<dbReference type="PANTHER" id="PTHR43266:SF2">
    <property type="entry name" value="MAJOR FACILITATOR SUPERFAMILY (MFS) PROFILE DOMAIN-CONTAINING PROTEIN"/>
    <property type="match status" value="1"/>
</dbReference>
<keyword evidence="3" id="KW-1003">Cell membrane</keyword>
<evidence type="ECO:0000256" key="2">
    <source>
        <dbReference type="ARBA" id="ARBA00022448"/>
    </source>
</evidence>
<keyword evidence="10" id="KW-1185">Reference proteome</keyword>
<evidence type="ECO:0000256" key="1">
    <source>
        <dbReference type="ARBA" id="ARBA00004651"/>
    </source>
</evidence>
<feature type="transmembrane region" description="Helical" evidence="7">
    <location>
        <begin position="252"/>
        <end position="273"/>
    </location>
</feature>
<dbReference type="InterPro" id="IPR011701">
    <property type="entry name" value="MFS"/>
</dbReference>
<evidence type="ECO:0000256" key="3">
    <source>
        <dbReference type="ARBA" id="ARBA00022475"/>
    </source>
</evidence>
<evidence type="ECO:0000313" key="9">
    <source>
        <dbReference type="EMBL" id="KGR81882.1"/>
    </source>
</evidence>
<keyword evidence="5 7" id="KW-1133">Transmembrane helix</keyword>
<dbReference type="PROSITE" id="PS50850">
    <property type="entry name" value="MFS"/>
    <property type="match status" value="1"/>
</dbReference>
<dbReference type="CDD" id="cd06173">
    <property type="entry name" value="MFS_MefA_like"/>
    <property type="match status" value="1"/>
</dbReference>
<dbReference type="EMBL" id="JPVP01000060">
    <property type="protein sequence ID" value="KGR81882.1"/>
    <property type="molecule type" value="Genomic_DNA"/>
</dbReference>
<keyword evidence="4 7" id="KW-0812">Transmembrane</keyword>
<gene>
    <name evidence="9" type="ORF">CD32_21460</name>
</gene>
<dbReference type="PANTHER" id="PTHR43266">
    <property type="entry name" value="MACROLIDE-EFFLUX PROTEIN"/>
    <property type="match status" value="1"/>
</dbReference>
<evidence type="ECO:0000256" key="7">
    <source>
        <dbReference type="SAM" id="Phobius"/>
    </source>
</evidence>